<dbReference type="Proteomes" id="UP000029482">
    <property type="component" value="Plasmid pSglau1"/>
</dbReference>
<accession>A0A089XGR0</accession>
<dbReference type="InterPro" id="IPR010179">
    <property type="entry name" value="CRISPR-assoc_prot_Cse3"/>
</dbReference>
<organism evidence="1 2">
    <name type="scientific">Streptomyces glaucescens</name>
    <dbReference type="NCBI Taxonomy" id="1907"/>
    <lineage>
        <taxon>Bacteria</taxon>
        <taxon>Bacillati</taxon>
        <taxon>Actinomycetota</taxon>
        <taxon>Actinomycetes</taxon>
        <taxon>Kitasatosporales</taxon>
        <taxon>Streptomycetaceae</taxon>
        <taxon>Streptomyces</taxon>
    </lineage>
</organism>
<dbReference type="EMBL" id="CP009439">
    <property type="protein sequence ID" value="AIS02469.1"/>
    <property type="molecule type" value="Genomic_DNA"/>
</dbReference>
<proteinExistence type="predicted"/>
<dbReference type="AlphaFoldDB" id="A0A089XGR0"/>
<evidence type="ECO:0000313" key="2">
    <source>
        <dbReference type="Proteomes" id="UP000029482"/>
    </source>
</evidence>
<dbReference type="Pfam" id="PF08798">
    <property type="entry name" value="CRISPR_assoc"/>
    <property type="match status" value="1"/>
</dbReference>
<dbReference type="Gene3D" id="3.30.70.1210">
    <property type="entry name" value="Crispr-associated protein, domain 2"/>
    <property type="match status" value="1"/>
</dbReference>
<keyword evidence="2" id="KW-1185">Reference proteome</keyword>
<geneLocation type="plasmid" evidence="1 2">
    <name>pSglau1</name>
</geneLocation>
<name>A0A089XGR0_STRGA</name>
<dbReference type="KEGG" id="sgu:SGLAU_32685"/>
<dbReference type="HOGENOM" id="CLU_080982_0_2_11"/>
<dbReference type="Gene3D" id="3.30.70.1200">
    <property type="entry name" value="Crispr-associated protein, domain 1"/>
    <property type="match status" value="1"/>
</dbReference>
<protein>
    <submittedName>
        <fullName evidence="1">CRISPR-associated protein, Cse3 family</fullName>
    </submittedName>
</protein>
<keyword evidence="1" id="KW-0614">Plasmid</keyword>
<dbReference type="OrthoDB" id="9795689at2"/>
<dbReference type="SUPFAM" id="SSF117987">
    <property type="entry name" value="CRISPR-associated protein"/>
    <property type="match status" value="1"/>
</dbReference>
<evidence type="ECO:0000313" key="1">
    <source>
        <dbReference type="EMBL" id="AIS02469.1"/>
    </source>
</evidence>
<dbReference type="SMART" id="SM01101">
    <property type="entry name" value="CRISPR_assoc"/>
    <property type="match status" value="1"/>
</dbReference>
<sequence>MDTHPVSTTTRFVATQSVLTLDARHPDVIRAMNDVHDMHRLVMSGHRGWVPEGEDAARSQMGLLSAWTVNLRTQILTLITQARVTPDWSPIPRAALVDAPHLIKVDQAIRAGDTYTFRAFINPVRAVMPTTGPKKGQRGRRMASMSPHHAAEWFTQRLQPAGESAIGPSGIKRIGANADPARITTTMLPPLVSTEKQGLKVVRAEVRGQLTVTDPATFVHILTEGMGKARSYGVGLVLVRK</sequence>
<reference evidence="2" key="1">
    <citation type="journal article" date="2015" name="J. Biotechnol.">
        <title>Complete genome sequence of the actinobacterium Streptomyces glaucescens GLA.O (DSM 40922) consisting of a linear chromosome and one linear plasmid.</title>
        <authorList>
            <person name="Ortseifen V."/>
            <person name="Winkler A."/>
            <person name="Albersmeier A."/>
            <person name="Wendler S."/>
            <person name="Puhler A."/>
            <person name="Kalinowski J."/>
            <person name="Ruckert C."/>
        </authorList>
    </citation>
    <scope>NUCLEOTIDE SEQUENCE [LARGE SCALE GENOMIC DNA]</scope>
    <source>
        <strain evidence="2">DSM 40922 / GLA O</strain>
        <plasmid evidence="2">pSglau1</plasmid>
    </source>
</reference>
<gene>
    <name evidence="1" type="ORF">SGLAU_32685</name>
</gene>